<sequence length="87" mass="9567">MLQGSANSQALNIILLLFQPWALQFDAQLHFSVSEASVPCAPVHLSEMKDEPENLFCLAASHAFQNQLLRASCPEKPNHSSLNGFLC</sequence>
<evidence type="ECO:0000313" key="1">
    <source>
        <dbReference type="EMBL" id="MDW6093087.1"/>
    </source>
</evidence>
<protein>
    <recommendedName>
        <fullName evidence="3">Secreted protein</fullName>
    </recommendedName>
</protein>
<organism evidence="1 2">
    <name type="scientific">Vibrio rhizosphaerae</name>
    <dbReference type="NCBI Taxonomy" id="398736"/>
    <lineage>
        <taxon>Bacteria</taxon>
        <taxon>Pseudomonadati</taxon>
        <taxon>Pseudomonadota</taxon>
        <taxon>Gammaproteobacteria</taxon>
        <taxon>Vibrionales</taxon>
        <taxon>Vibrionaceae</taxon>
        <taxon>Vibrio</taxon>
    </lineage>
</organism>
<dbReference type="RefSeq" id="WP_318584955.1">
    <property type="nucleotide sequence ID" value="NZ_JAWRCP010000001.1"/>
</dbReference>
<name>A0ABU4IVG1_9VIBR</name>
<comment type="caution">
    <text evidence="1">The sequence shown here is derived from an EMBL/GenBank/DDBJ whole genome shotgun (WGS) entry which is preliminary data.</text>
</comment>
<gene>
    <name evidence="1" type="ORF">SBX64_11045</name>
</gene>
<evidence type="ECO:0000313" key="2">
    <source>
        <dbReference type="Proteomes" id="UP001279860"/>
    </source>
</evidence>
<keyword evidence="2" id="KW-1185">Reference proteome</keyword>
<evidence type="ECO:0008006" key="3">
    <source>
        <dbReference type="Google" id="ProtNLM"/>
    </source>
</evidence>
<proteinExistence type="predicted"/>
<reference evidence="1 2" key="1">
    <citation type="submission" date="2023-11" db="EMBL/GenBank/DDBJ databases">
        <title>Plant-associative lifestyle of Vibrio porteresiae and its evolutionary dynamics.</title>
        <authorList>
            <person name="Rameshkumar N."/>
            <person name="Kirti K."/>
        </authorList>
    </citation>
    <scope>NUCLEOTIDE SEQUENCE [LARGE SCALE GENOMIC DNA]</scope>
    <source>
        <strain evidence="1 2">MSSRF7</strain>
    </source>
</reference>
<dbReference type="Proteomes" id="UP001279860">
    <property type="component" value="Unassembled WGS sequence"/>
</dbReference>
<accession>A0ABU4IVG1</accession>
<dbReference type="EMBL" id="JAWRCP010000001">
    <property type="protein sequence ID" value="MDW6093087.1"/>
    <property type="molecule type" value="Genomic_DNA"/>
</dbReference>